<organism evidence="2">
    <name type="scientific">Pongo abelii</name>
    <name type="common">Sumatran orangutan</name>
    <name type="synonym">Pongo pygmaeus abelii</name>
    <dbReference type="NCBI Taxonomy" id="9601"/>
    <lineage>
        <taxon>Eukaryota</taxon>
        <taxon>Metazoa</taxon>
        <taxon>Chordata</taxon>
        <taxon>Craniata</taxon>
        <taxon>Vertebrata</taxon>
        <taxon>Euteleostomi</taxon>
        <taxon>Mammalia</taxon>
        <taxon>Eutheria</taxon>
        <taxon>Euarchontoglires</taxon>
        <taxon>Primates</taxon>
        <taxon>Haplorrhini</taxon>
        <taxon>Catarrhini</taxon>
        <taxon>Hominidae</taxon>
        <taxon>Pongo</taxon>
    </lineage>
</organism>
<feature type="non-terminal residue" evidence="2">
    <location>
        <position position="82"/>
    </location>
</feature>
<sequence length="82" mass="8645">MSLSPAWPGHPYQPLPREQMTSPAPPRITTSATADPEGIETALAGDTSDGLAALQLDGLPSGDIDGLVPTRDERGQPIPEWK</sequence>
<comment type="caution">
    <text evidence="2">The sequence shown here is derived from an EMBL/GenBank/DDBJ whole genome shotgun (WGS) entry which is preliminary data.</text>
</comment>
<gene>
    <name evidence="2" type="ORF">CR201_G0033079</name>
</gene>
<proteinExistence type="predicted"/>
<protein>
    <submittedName>
        <fullName evidence="2">ESPNL isoform 6</fullName>
    </submittedName>
</protein>
<accession>A0A2J8TPI1</accession>
<feature type="compositionally biased region" description="Basic and acidic residues" evidence="1">
    <location>
        <begin position="70"/>
        <end position="82"/>
    </location>
</feature>
<dbReference type="EMBL" id="NDHI03003487">
    <property type="protein sequence ID" value="PNJ34926.1"/>
    <property type="molecule type" value="Genomic_DNA"/>
</dbReference>
<evidence type="ECO:0000256" key="1">
    <source>
        <dbReference type="SAM" id="MobiDB-lite"/>
    </source>
</evidence>
<dbReference type="AlphaFoldDB" id="A0A2J8TPI1"/>
<feature type="region of interest" description="Disordered" evidence="1">
    <location>
        <begin position="1"/>
        <end position="82"/>
    </location>
</feature>
<name>A0A2J8TPI1_PONAB</name>
<evidence type="ECO:0000313" key="2">
    <source>
        <dbReference type="EMBL" id="PNJ34926.1"/>
    </source>
</evidence>
<reference evidence="2" key="1">
    <citation type="submission" date="2017-12" db="EMBL/GenBank/DDBJ databases">
        <title>High-resolution comparative analysis of great ape genomes.</title>
        <authorList>
            <person name="Pollen A."/>
            <person name="Hastie A."/>
            <person name="Hormozdiari F."/>
            <person name="Dougherty M."/>
            <person name="Liu R."/>
            <person name="Chaisson M."/>
            <person name="Hoppe E."/>
            <person name="Hill C."/>
            <person name="Pang A."/>
            <person name="Hillier L."/>
            <person name="Baker C."/>
            <person name="Armstrong J."/>
            <person name="Shendure J."/>
            <person name="Paten B."/>
            <person name="Wilson R."/>
            <person name="Chao H."/>
            <person name="Schneider V."/>
            <person name="Ventura M."/>
            <person name="Kronenberg Z."/>
            <person name="Murali S."/>
            <person name="Gordon D."/>
            <person name="Cantsilieris S."/>
            <person name="Munson K."/>
            <person name="Nelson B."/>
            <person name="Raja A."/>
            <person name="Underwood J."/>
            <person name="Diekhans M."/>
            <person name="Fiddes I."/>
            <person name="Haussler D."/>
            <person name="Eichler E."/>
        </authorList>
    </citation>
    <scope>NUCLEOTIDE SEQUENCE [LARGE SCALE GENOMIC DNA]</scope>
    <source>
        <strain evidence="2">Susie</strain>
    </source>
</reference>